<evidence type="ECO:0008006" key="3">
    <source>
        <dbReference type="Google" id="ProtNLM"/>
    </source>
</evidence>
<dbReference type="AlphaFoldDB" id="A0A328AJP3"/>
<dbReference type="PROSITE" id="PS51257">
    <property type="entry name" value="PROKAR_LIPOPROTEIN"/>
    <property type="match status" value="1"/>
</dbReference>
<dbReference type="EMBL" id="QFYQ01000001">
    <property type="protein sequence ID" value="RAK54727.1"/>
    <property type="molecule type" value="Genomic_DNA"/>
</dbReference>
<dbReference type="Proteomes" id="UP000249254">
    <property type="component" value="Unassembled WGS sequence"/>
</dbReference>
<evidence type="ECO:0000313" key="1">
    <source>
        <dbReference type="EMBL" id="RAK54727.1"/>
    </source>
</evidence>
<organism evidence="1 2">
    <name type="scientific">Phenylobacterium soli</name>
    <dbReference type="NCBI Taxonomy" id="2170551"/>
    <lineage>
        <taxon>Bacteria</taxon>
        <taxon>Pseudomonadati</taxon>
        <taxon>Pseudomonadota</taxon>
        <taxon>Alphaproteobacteria</taxon>
        <taxon>Caulobacterales</taxon>
        <taxon>Caulobacteraceae</taxon>
        <taxon>Phenylobacterium</taxon>
    </lineage>
</organism>
<protein>
    <recommendedName>
        <fullName evidence="3">Lipoprotein</fullName>
    </recommendedName>
</protein>
<accession>A0A328AJP3</accession>
<keyword evidence="2" id="KW-1185">Reference proteome</keyword>
<dbReference type="RefSeq" id="WP_111528478.1">
    <property type="nucleotide sequence ID" value="NZ_JBHRSG010000004.1"/>
</dbReference>
<sequence length="125" mass="13459">MNRRVFLIAALALAGCASLPPPKIQAPPGSALQELEPLYLALAGRDALTIQVSSNGCTAKEDFAFYVEPRGEAVTLAFGRKRIDTCKSFAMGRQELTFSWAELGLKPRTPVFLLNPLVPWTGPGA</sequence>
<gene>
    <name evidence="1" type="ORF">DJ017_09415</name>
</gene>
<proteinExistence type="predicted"/>
<reference evidence="2" key="1">
    <citation type="submission" date="2018-05" db="EMBL/GenBank/DDBJ databases">
        <authorList>
            <person name="Li X."/>
        </authorList>
    </citation>
    <scope>NUCLEOTIDE SEQUENCE [LARGE SCALE GENOMIC DNA]</scope>
    <source>
        <strain evidence="2">LX32</strain>
    </source>
</reference>
<name>A0A328AJP3_9CAUL</name>
<dbReference type="OrthoDB" id="7190364at2"/>
<comment type="caution">
    <text evidence="1">The sequence shown here is derived from an EMBL/GenBank/DDBJ whole genome shotgun (WGS) entry which is preliminary data.</text>
</comment>
<evidence type="ECO:0000313" key="2">
    <source>
        <dbReference type="Proteomes" id="UP000249254"/>
    </source>
</evidence>